<gene>
    <name evidence="10" type="primary">motB</name>
    <name evidence="10" type="ORF">KOR34_45880</name>
</gene>
<dbReference type="EMBL" id="SIHJ01000004">
    <property type="protein sequence ID" value="TWT31212.1"/>
    <property type="molecule type" value="Genomic_DNA"/>
</dbReference>
<dbReference type="Pfam" id="PF00691">
    <property type="entry name" value="OmpA"/>
    <property type="match status" value="1"/>
</dbReference>
<evidence type="ECO:0000256" key="3">
    <source>
        <dbReference type="ARBA" id="ARBA00022475"/>
    </source>
</evidence>
<dbReference type="InterPro" id="IPR050330">
    <property type="entry name" value="Bact_OuterMem_StrucFunc"/>
</dbReference>
<dbReference type="PANTHER" id="PTHR30329">
    <property type="entry name" value="STATOR ELEMENT OF FLAGELLAR MOTOR COMPLEX"/>
    <property type="match status" value="1"/>
</dbReference>
<dbReference type="InterPro" id="IPR036737">
    <property type="entry name" value="OmpA-like_sf"/>
</dbReference>
<organism evidence="10 11">
    <name type="scientific">Posidoniimonas corsicana</name>
    <dbReference type="NCBI Taxonomy" id="1938618"/>
    <lineage>
        <taxon>Bacteria</taxon>
        <taxon>Pseudomonadati</taxon>
        <taxon>Planctomycetota</taxon>
        <taxon>Planctomycetia</taxon>
        <taxon>Pirellulales</taxon>
        <taxon>Lacipirellulaceae</taxon>
        <taxon>Posidoniimonas</taxon>
    </lineage>
</organism>
<dbReference type="PANTHER" id="PTHR30329:SF21">
    <property type="entry name" value="LIPOPROTEIN YIAD-RELATED"/>
    <property type="match status" value="1"/>
</dbReference>
<feature type="domain" description="OmpA-like" evidence="9">
    <location>
        <begin position="111"/>
        <end position="228"/>
    </location>
</feature>
<dbReference type="GO" id="GO:0005886">
    <property type="term" value="C:plasma membrane"/>
    <property type="evidence" value="ECO:0007669"/>
    <property type="project" value="UniProtKB-SubCell"/>
</dbReference>
<accession>A0A5C5V0E1</accession>
<keyword evidence="5 8" id="KW-1133">Transmembrane helix</keyword>
<evidence type="ECO:0000256" key="2">
    <source>
        <dbReference type="ARBA" id="ARBA00008914"/>
    </source>
</evidence>
<evidence type="ECO:0000256" key="7">
    <source>
        <dbReference type="PROSITE-ProRule" id="PRU00473"/>
    </source>
</evidence>
<dbReference type="InterPro" id="IPR006665">
    <property type="entry name" value="OmpA-like"/>
</dbReference>
<evidence type="ECO:0000313" key="10">
    <source>
        <dbReference type="EMBL" id="TWT31212.1"/>
    </source>
</evidence>
<evidence type="ECO:0000256" key="8">
    <source>
        <dbReference type="SAM" id="Phobius"/>
    </source>
</evidence>
<evidence type="ECO:0000256" key="6">
    <source>
        <dbReference type="ARBA" id="ARBA00023136"/>
    </source>
</evidence>
<feature type="transmembrane region" description="Helical" evidence="8">
    <location>
        <begin position="14"/>
        <end position="33"/>
    </location>
</feature>
<dbReference type="Gene3D" id="3.30.1330.60">
    <property type="entry name" value="OmpA-like domain"/>
    <property type="match status" value="1"/>
</dbReference>
<dbReference type="AlphaFoldDB" id="A0A5C5V0E1"/>
<evidence type="ECO:0000256" key="1">
    <source>
        <dbReference type="ARBA" id="ARBA00004162"/>
    </source>
</evidence>
<dbReference type="InterPro" id="IPR025713">
    <property type="entry name" value="MotB-like_N_dom"/>
</dbReference>
<protein>
    <submittedName>
        <fullName evidence="10">Motility protein B</fullName>
    </submittedName>
</protein>
<dbReference type="RefSeq" id="WP_146568396.1">
    <property type="nucleotide sequence ID" value="NZ_SIHJ01000004.1"/>
</dbReference>
<keyword evidence="6 7" id="KW-0472">Membrane</keyword>
<proteinExistence type="inferred from homology"/>
<evidence type="ECO:0000313" key="11">
    <source>
        <dbReference type="Proteomes" id="UP000316714"/>
    </source>
</evidence>
<name>A0A5C5V0E1_9BACT</name>
<evidence type="ECO:0000256" key="4">
    <source>
        <dbReference type="ARBA" id="ARBA00022692"/>
    </source>
</evidence>
<sequence length="235" mass="26150">MAIEEEPAPGIPEWVVTFGDMMSLLLTFFIMLVSMSEIKEEKKFQAMLESMRRQFGHEATVSNVLPGENTPRNSTMSSLASMGRAKRLDIMRGGNPVKAVSGESPQVQTIRPGQSATSGGVIFFDELSDMLSEEAKMQLRQIAAQVRGKPQRLEIRGHASRKPPTEGDHWGLAYSRAHQTMNYLLQQGIEPQRIRVSSAAATEPLDNGLDEESRKRNARVEVLMWDEPIAVNPTL</sequence>
<keyword evidence="4 8" id="KW-0812">Transmembrane</keyword>
<evidence type="ECO:0000256" key="5">
    <source>
        <dbReference type="ARBA" id="ARBA00022989"/>
    </source>
</evidence>
<dbReference type="PROSITE" id="PS51123">
    <property type="entry name" value="OMPA_2"/>
    <property type="match status" value="1"/>
</dbReference>
<comment type="caution">
    <text evidence="10">The sequence shown here is derived from an EMBL/GenBank/DDBJ whole genome shotgun (WGS) entry which is preliminary data.</text>
</comment>
<keyword evidence="3" id="KW-1003">Cell membrane</keyword>
<comment type="subcellular location">
    <subcellularLocation>
        <location evidence="1">Cell membrane</location>
        <topology evidence="1">Single-pass membrane protein</topology>
    </subcellularLocation>
</comment>
<dbReference type="SUPFAM" id="SSF103088">
    <property type="entry name" value="OmpA-like"/>
    <property type="match status" value="1"/>
</dbReference>
<evidence type="ECO:0000259" key="9">
    <source>
        <dbReference type="PROSITE" id="PS51123"/>
    </source>
</evidence>
<keyword evidence="11" id="KW-1185">Reference proteome</keyword>
<dbReference type="Pfam" id="PF13677">
    <property type="entry name" value="MotB_plug"/>
    <property type="match status" value="1"/>
</dbReference>
<reference evidence="10 11" key="1">
    <citation type="submission" date="2019-02" db="EMBL/GenBank/DDBJ databases">
        <title>Deep-cultivation of Planctomycetes and their phenomic and genomic characterization uncovers novel biology.</title>
        <authorList>
            <person name="Wiegand S."/>
            <person name="Jogler M."/>
            <person name="Boedeker C."/>
            <person name="Pinto D."/>
            <person name="Vollmers J."/>
            <person name="Rivas-Marin E."/>
            <person name="Kohn T."/>
            <person name="Peeters S.H."/>
            <person name="Heuer A."/>
            <person name="Rast P."/>
            <person name="Oberbeckmann S."/>
            <person name="Bunk B."/>
            <person name="Jeske O."/>
            <person name="Meyerdierks A."/>
            <person name="Storesund J.E."/>
            <person name="Kallscheuer N."/>
            <person name="Luecker S."/>
            <person name="Lage O.M."/>
            <person name="Pohl T."/>
            <person name="Merkel B.J."/>
            <person name="Hornburger P."/>
            <person name="Mueller R.-W."/>
            <person name="Bruemmer F."/>
            <person name="Labrenz M."/>
            <person name="Spormann A.M."/>
            <person name="Op Den Camp H."/>
            <person name="Overmann J."/>
            <person name="Amann R."/>
            <person name="Jetten M.S.M."/>
            <person name="Mascher T."/>
            <person name="Medema M.H."/>
            <person name="Devos D.P."/>
            <person name="Kaster A.-K."/>
            <person name="Ovreas L."/>
            <person name="Rohde M."/>
            <person name="Galperin M.Y."/>
            <person name="Jogler C."/>
        </authorList>
    </citation>
    <scope>NUCLEOTIDE SEQUENCE [LARGE SCALE GENOMIC DNA]</scope>
    <source>
        <strain evidence="10 11">KOR34</strain>
    </source>
</reference>
<dbReference type="CDD" id="cd07185">
    <property type="entry name" value="OmpA_C-like"/>
    <property type="match status" value="1"/>
</dbReference>
<comment type="similarity">
    <text evidence="2">Belongs to the MotB family.</text>
</comment>
<dbReference type="Proteomes" id="UP000316714">
    <property type="component" value="Unassembled WGS sequence"/>
</dbReference>
<dbReference type="OrthoDB" id="9815217at2"/>